<gene>
    <name evidence="2" type="ORF">MSAR_47770</name>
</gene>
<protein>
    <recommendedName>
        <fullName evidence="1">HTH-like domain-containing protein</fullName>
    </recommendedName>
</protein>
<evidence type="ECO:0000313" key="2">
    <source>
        <dbReference type="EMBL" id="BBY61641.1"/>
    </source>
</evidence>
<organism evidence="2 3">
    <name type="scientific">Mycolicibacterium sarraceniae</name>
    <dbReference type="NCBI Taxonomy" id="1534348"/>
    <lineage>
        <taxon>Bacteria</taxon>
        <taxon>Bacillati</taxon>
        <taxon>Actinomycetota</taxon>
        <taxon>Actinomycetes</taxon>
        <taxon>Mycobacteriales</taxon>
        <taxon>Mycobacteriaceae</taxon>
        <taxon>Mycolicibacterium</taxon>
    </lineage>
</organism>
<dbReference type="KEGG" id="msar:MSAR_47770"/>
<dbReference type="AlphaFoldDB" id="A0A7I7SZA8"/>
<evidence type="ECO:0000259" key="1">
    <source>
        <dbReference type="Pfam" id="PF13276"/>
    </source>
</evidence>
<dbReference type="Pfam" id="PF13276">
    <property type="entry name" value="HTH_21"/>
    <property type="match status" value="1"/>
</dbReference>
<proteinExistence type="predicted"/>
<reference evidence="2 3" key="1">
    <citation type="journal article" date="2019" name="Emerg. Microbes Infect.">
        <title>Comprehensive subspecies identification of 175 nontuberculous mycobacteria species based on 7547 genomic profiles.</title>
        <authorList>
            <person name="Matsumoto Y."/>
            <person name="Kinjo T."/>
            <person name="Motooka D."/>
            <person name="Nabeya D."/>
            <person name="Jung N."/>
            <person name="Uechi K."/>
            <person name="Horii T."/>
            <person name="Iida T."/>
            <person name="Fujita J."/>
            <person name="Nakamura S."/>
        </authorList>
    </citation>
    <scope>NUCLEOTIDE SEQUENCE [LARGE SCALE GENOMIC DNA]</scope>
    <source>
        <strain evidence="2 3">JCM 30395</strain>
    </source>
</reference>
<accession>A0A7I7SZA8</accession>
<dbReference type="Proteomes" id="UP000466445">
    <property type="component" value="Chromosome"/>
</dbReference>
<sequence>MWAHLQRQGIMVARCTVERLMRANGWQGVTRRKKVRTTIADPDRFVRQAIRHAAQLRVGEGNPLLGNTIHRSDYAGSQYTSVRFGETLALCGLGTVGTVGDAPAAGLFVPTPSHRERERHLDGIAGSMRLSLCPQHFRRSTHS</sequence>
<name>A0A7I7SZA8_9MYCO</name>
<evidence type="ECO:0000313" key="3">
    <source>
        <dbReference type="Proteomes" id="UP000466445"/>
    </source>
</evidence>
<keyword evidence="3" id="KW-1185">Reference proteome</keyword>
<dbReference type="EMBL" id="AP022595">
    <property type="protein sequence ID" value="BBY61641.1"/>
    <property type="molecule type" value="Genomic_DNA"/>
</dbReference>
<feature type="domain" description="HTH-like" evidence="1">
    <location>
        <begin position="1"/>
        <end position="34"/>
    </location>
</feature>
<dbReference type="InterPro" id="IPR025948">
    <property type="entry name" value="HTH-like_dom"/>
</dbReference>